<proteinExistence type="predicted"/>
<sequence>MSYGLLSNLLLCALSLSYEVCWSITRTSPPPDSVLFQASYICHRFWSVSQFHLFWVQSEHVIWFFWLVSMHLDH</sequence>
<gene>
    <name evidence="2" type="ORF">PROFUN_02942</name>
</gene>
<feature type="signal peptide" evidence="1">
    <location>
        <begin position="1"/>
        <end position="17"/>
    </location>
</feature>
<dbReference type="AlphaFoldDB" id="A0A2P6NX52"/>
<protein>
    <recommendedName>
        <fullName evidence="4">Secreted protein</fullName>
    </recommendedName>
</protein>
<organism evidence="2 3">
    <name type="scientific">Planoprotostelium fungivorum</name>
    <dbReference type="NCBI Taxonomy" id="1890364"/>
    <lineage>
        <taxon>Eukaryota</taxon>
        <taxon>Amoebozoa</taxon>
        <taxon>Evosea</taxon>
        <taxon>Variosea</taxon>
        <taxon>Cavosteliida</taxon>
        <taxon>Cavosteliaceae</taxon>
        <taxon>Planoprotostelium</taxon>
    </lineage>
</organism>
<dbReference type="EMBL" id="MDYQ01000009">
    <property type="protein sequence ID" value="PRP88531.1"/>
    <property type="molecule type" value="Genomic_DNA"/>
</dbReference>
<evidence type="ECO:0000313" key="2">
    <source>
        <dbReference type="EMBL" id="PRP88531.1"/>
    </source>
</evidence>
<name>A0A2P6NX52_9EUKA</name>
<evidence type="ECO:0000313" key="3">
    <source>
        <dbReference type="Proteomes" id="UP000241769"/>
    </source>
</evidence>
<dbReference type="Proteomes" id="UP000241769">
    <property type="component" value="Unassembled WGS sequence"/>
</dbReference>
<evidence type="ECO:0000256" key="1">
    <source>
        <dbReference type="SAM" id="SignalP"/>
    </source>
</evidence>
<keyword evidence="1" id="KW-0732">Signal</keyword>
<dbReference type="InParanoid" id="A0A2P6NX52"/>
<comment type="caution">
    <text evidence="2">The sequence shown here is derived from an EMBL/GenBank/DDBJ whole genome shotgun (WGS) entry which is preliminary data.</text>
</comment>
<evidence type="ECO:0008006" key="4">
    <source>
        <dbReference type="Google" id="ProtNLM"/>
    </source>
</evidence>
<reference evidence="2 3" key="1">
    <citation type="journal article" date="2018" name="Genome Biol. Evol.">
        <title>Multiple Roots of Fruiting Body Formation in Amoebozoa.</title>
        <authorList>
            <person name="Hillmann F."/>
            <person name="Forbes G."/>
            <person name="Novohradska S."/>
            <person name="Ferling I."/>
            <person name="Riege K."/>
            <person name="Groth M."/>
            <person name="Westermann M."/>
            <person name="Marz M."/>
            <person name="Spaller T."/>
            <person name="Winckler T."/>
            <person name="Schaap P."/>
            <person name="Glockner G."/>
        </authorList>
    </citation>
    <scope>NUCLEOTIDE SEQUENCE [LARGE SCALE GENOMIC DNA]</scope>
    <source>
        <strain evidence="2 3">Jena</strain>
    </source>
</reference>
<keyword evidence="3" id="KW-1185">Reference proteome</keyword>
<accession>A0A2P6NX52</accession>
<feature type="chain" id="PRO_5015140327" description="Secreted protein" evidence="1">
    <location>
        <begin position="18"/>
        <end position="74"/>
    </location>
</feature>